<feature type="compositionally biased region" description="Basic and acidic residues" evidence="1">
    <location>
        <begin position="34"/>
        <end position="44"/>
    </location>
</feature>
<accession>A0ABV9E9U9</accession>
<feature type="domain" description="Glycosyltransferase 2-like" evidence="2">
    <location>
        <begin position="77"/>
        <end position="238"/>
    </location>
</feature>
<gene>
    <name evidence="3" type="ORF">ACFO8L_08090</name>
</gene>
<dbReference type="RefSeq" id="WP_262841720.1">
    <property type="nucleotide sequence ID" value="NZ_JBHSFN010000004.1"/>
</dbReference>
<protein>
    <submittedName>
        <fullName evidence="3">Glycosyltransferase</fullName>
        <ecNumber evidence="3">2.4.-.-</ecNumber>
    </submittedName>
</protein>
<dbReference type="Pfam" id="PF00535">
    <property type="entry name" value="Glycos_transf_2"/>
    <property type="match status" value="1"/>
</dbReference>
<reference evidence="4" key="1">
    <citation type="journal article" date="2019" name="Int. J. Syst. Evol. Microbiol.">
        <title>The Global Catalogue of Microorganisms (GCM) 10K type strain sequencing project: providing services to taxonomists for standard genome sequencing and annotation.</title>
        <authorList>
            <consortium name="The Broad Institute Genomics Platform"/>
            <consortium name="The Broad Institute Genome Sequencing Center for Infectious Disease"/>
            <person name="Wu L."/>
            <person name="Ma J."/>
        </authorList>
    </citation>
    <scope>NUCLEOTIDE SEQUENCE [LARGE SCALE GENOMIC DNA]</scope>
    <source>
        <strain evidence="4">CCUG 49560</strain>
    </source>
</reference>
<dbReference type="InterPro" id="IPR029044">
    <property type="entry name" value="Nucleotide-diphossugar_trans"/>
</dbReference>
<comment type="caution">
    <text evidence="3">The sequence shown here is derived from an EMBL/GenBank/DDBJ whole genome shotgun (WGS) entry which is preliminary data.</text>
</comment>
<keyword evidence="4" id="KW-1185">Reference proteome</keyword>
<evidence type="ECO:0000256" key="1">
    <source>
        <dbReference type="SAM" id="MobiDB-lite"/>
    </source>
</evidence>
<dbReference type="CDD" id="cd04179">
    <property type="entry name" value="DPM_DPG-synthase_like"/>
    <property type="match status" value="1"/>
</dbReference>
<dbReference type="InterPro" id="IPR001173">
    <property type="entry name" value="Glyco_trans_2-like"/>
</dbReference>
<evidence type="ECO:0000313" key="3">
    <source>
        <dbReference type="EMBL" id="MFC4586028.1"/>
    </source>
</evidence>
<dbReference type="EMBL" id="JBHSFN010000004">
    <property type="protein sequence ID" value="MFC4586028.1"/>
    <property type="molecule type" value="Genomic_DNA"/>
</dbReference>
<dbReference type="GO" id="GO:0016757">
    <property type="term" value="F:glycosyltransferase activity"/>
    <property type="evidence" value="ECO:0007669"/>
    <property type="project" value="UniProtKB-KW"/>
</dbReference>
<feature type="region of interest" description="Disordered" evidence="1">
    <location>
        <begin position="396"/>
        <end position="546"/>
    </location>
</feature>
<name>A0ABV9E9U9_9ACTN</name>
<feature type="compositionally biased region" description="Low complexity" evidence="1">
    <location>
        <begin position="458"/>
        <end position="468"/>
    </location>
</feature>
<dbReference type="SUPFAM" id="SSF53448">
    <property type="entry name" value="Nucleotide-diphospho-sugar transferases"/>
    <property type="match status" value="1"/>
</dbReference>
<proteinExistence type="predicted"/>
<dbReference type="Gene3D" id="3.90.550.10">
    <property type="entry name" value="Spore Coat Polysaccharide Biosynthesis Protein SpsA, Chain A"/>
    <property type="match status" value="1"/>
</dbReference>
<dbReference type="PANTHER" id="PTHR43646">
    <property type="entry name" value="GLYCOSYLTRANSFERASE"/>
    <property type="match status" value="1"/>
</dbReference>
<keyword evidence="3" id="KW-0328">Glycosyltransferase</keyword>
<dbReference type="PANTHER" id="PTHR43646:SF3">
    <property type="entry name" value="SLR1566 PROTEIN"/>
    <property type="match status" value="1"/>
</dbReference>
<sequence>MRPLTVAQALAAIVVATRLARGRDRHPPLGRTPTRNEDGADRTDSAVVPVRGEGGAVRSVSVDAAARDGGRVGWAVSVVVPARDEEGRIRPCLAAALADPRVSEVIVVDDESSDGTARIAAEMGARVVPGTPPPYGWVGKQWALHQGIRAATGDIVITLDADARARPGLFGAMASALADCDLLSVGPRFTCGGTAEQALHASFLATLVYRFGPIGASASPPPHRVMANGQCMAFRRGAMLEADGFARVRRHMADDVALARTLAGSGWEVRFLDAGDLLEVDMHDSTAGVWREWGRSLSLRDVTDPVRQAGDLAVIWLTAALPVLRLATGRPTRLDLVLLAVRWSLTGALRGSYTRPGIGLLLSPLLDPVAAVRLTQASLRPVRTWRGRTYPAATWRDSVSRTLSPQNPVRDRDVQNPVRDPDVQDPGRRDVEKRDAEVRGPGVRGAGVQGAGARDSEVQGAGAQAVGGRDSKVRDSGVQSAGVQDSGVQGAGVQGAGVQGAGVQGAGVQGAGVQGAGVQGAGVQGAGVQGAEVWDSGGTGSQNAGA</sequence>
<feature type="compositionally biased region" description="Basic and acidic residues" evidence="1">
    <location>
        <begin position="409"/>
        <end position="438"/>
    </location>
</feature>
<dbReference type="Proteomes" id="UP001595891">
    <property type="component" value="Unassembled WGS sequence"/>
</dbReference>
<organism evidence="3 4">
    <name type="scientific">Sphaerisporangium corydalis</name>
    <dbReference type="NCBI Taxonomy" id="1441875"/>
    <lineage>
        <taxon>Bacteria</taxon>
        <taxon>Bacillati</taxon>
        <taxon>Actinomycetota</taxon>
        <taxon>Actinomycetes</taxon>
        <taxon>Streptosporangiales</taxon>
        <taxon>Streptosporangiaceae</taxon>
        <taxon>Sphaerisporangium</taxon>
    </lineage>
</organism>
<feature type="compositionally biased region" description="Gly residues" evidence="1">
    <location>
        <begin position="489"/>
        <end position="528"/>
    </location>
</feature>
<feature type="region of interest" description="Disordered" evidence="1">
    <location>
        <begin position="23"/>
        <end position="45"/>
    </location>
</feature>
<evidence type="ECO:0000259" key="2">
    <source>
        <dbReference type="Pfam" id="PF00535"/>
    </source>
</evidence>
<dbReference type="EC" id="2.4.-.-" evidence="3"/>
<keyword evidence="3" id="KW-0808">Transferase</keyword>
<evidence type="ECO:0000313" key="4">
    <source>
        <dbReference type="Proteomes" id="UP001595891"/>
    </source>
</evidence>